<dbReference type="Gene3D" id="3.40.50.300">
    <property type="entry name" value="P-loop containing nucleotide triphosphate hydrolases"/>
    <property type="match status" value="3"/>
</dbReference>
<dbReference type="AlphaFoldDB" id="A0A1G9IYY1"/>
<evidence type="ECO:0000256" key="4">
    <source>
        <dbReference type="ARBA" id="ARBA00022741"/>
    </source>
</evidence>
<comment type="subcellular location">
    <subcellularLocation>
        <location evidence="1 11">Cytoplasm</location>
    </subcellularLocation>
</comment>
<dbReference type="InterPro" id="IPR027417">
    <property type="entry name" value="P-loop_NTPase"/>
</dbReference>
<dbReference type="InterPro" id="IPR036628">
    <property type="entry name" value="Clp_N_dom_sf"/>
</dbReference>
<comment type="similarity">
    <text evidence="2 10">Belongs to the ClpA/ClpB family.</text>
</comment>
<dbReference type="FunFam" id="3.40.50.300:FF:000025">
    <property type="entry name" value="ATP-dependent Clp protease subunit"/>
    <property type="match status" value="1"/>
</dbReference>
<organism evidence="13 14">
    <name type="scientific">Paenibacillus jilunlii</name>
    <dbReference type="NCBI Taxonomy" id="682956"/>
    <lineage>
        <taxon>Bacteria</taxon>
        <taxon>Bacillati</taxon>
        <taxon>Bacillota</taxon>
        <taxon>Bacilli</taxon>
        <taxon>Bacillales</taxon>
        <taxon>Paenibacillaceae</taxon>
        <taxon>Paenibacillus</taxon>
    </lineage>
</organism>
<evidence type="ECO:0000256" key="5">
    <source>
        <dbReference type="ARBA" id="ARBA00022840"/>
    </source>
</evidence>
<dbReference type="InterPro" id="IPR017730">
    <property type="entry name" value="Chaperonin_ClpB"/>
</dbReference>
<dbReference type="CDD" id="cd19499">
    <property type="entry name" value="RecA-like_ClpB_Hsp104-like"/>
    <property type="match status" value="1"/>
</dbReference>
<sequence length="883" mass="98417">MKEMDFNKLTQKLQEAVAAAQSLAAAAGHQEIDNLHLLKALLQQHEGLLPRLLQKMNIPVPELLQGTEALLQRKPSVSGSGAGTMRRYASPSLIAVLEQAEKEAAQMQDEFVAVEHAVLAMVSDSSSGNRELRGLFTSRGVTRDKLLEVLAEIRGHQRVTSREPEATYEVLEKYGRDLVAEVRAGKIDPVIGRDGEIRRVIRILSRKTKNNPVLIGEPGVGKTAIVEGLAHRIVRKDVPEGLKDKTIFSLDMSALIAGAKYRGEFEERLQAVLKEIRESDGRIILFIDELHTIVGAGKTEGAMDAGNMLKPMLARGELHCIGATTLDEYRKYIEKDPALERRFQQVLVSEPDVEDTISILRGLKERFEVHHGVKIHDSALVAAGVLSNRYITDRFLPDKAIDLVDEACAMIRTEIDSMPGEMDEVTRRLMQMEIEEAALKKETDDASKRRLETLQRELADLKEKHLEMTARWEKEKSAIQGLRELKKKLEQARKDLVDAQEVYDLNKSAELSYGIIPDLERQLKAAEEAASQDQESRLLREAVTEEEIADIVSRWTGVPVSRLVEGERDKLLRLEDTLHERVVGQEEAVRLVADAVLRARAGIKDPNRPIGSFLFLGPTGVGKTELAKALAVSLFDREDGMIRIDMSEYMEKHSVSRLVGAPPGYVGYEEGGQLTEAVRRQPYTVVLLDEVEKAHPDVFNILLQLLDDGRLTDSQGRMVDFKNTIIIMTSNIGSPHLIQGTDDNGELTNAVKDRVMKELSSHFRPEFLNRVDDIVMFKPLQLDEIEQIVVKLVDGLRLRLADRGVGLALSESAVRFIAREGFDPVYGARPLKRFIQRSLETRVARALIAGEAEEGSVMEVNEAGGELSVTITHPKPAEALNSI</sequence>
<dbReference type="InterPro" id="IPR050130">
    <property type="entry name" value="ClpA_ClpB"/>
</dbReference>
<proteinExistence type="inferred from homology"/>
<keyword evidence="5 10" id="KW-0067">ATP-binding</keyword>
<dbReference type="Pfam" id="PF00004">
    <property type="entry name" value="AAA"/>
    <property type="match status" value="1"/>
</dbReference>
<dbReference type="PROSITE" id="PS00871">
    <property type="entry name" value="CLPAB_2"/>
    <property type="match status" value="1"/>
</dbReference>
<dbReference type="GO" id="GO:0016887">
    <property type="term" value="F:ATP hydrolysis activity"/>
    <property type="evidence" value="ECO:0007669"/>
    <property type="project" value="InterPro"/>
</dbReference>
<evidence type="ECO:0000256" key="3">
    <source>
        <dbReference type="ARBA" id="ARBA00022737"/>
    </source>
</evidence>
<keyword evidence="3 9" id="KW-0677">Repeat</keyword>
<evidence type="ECO:0000256" key="6">
    <source>
        <dbReference type="ARBA" id="ARBA00023054"/>
    </source>
</evidence>
<dbReference type="GO" id="GO:0008233">
    <property type="term" value="F:peptidase activity"/>
    <property type="evidence" value="ECO:0007669"/>
    <property type="project" value="UniProtKB-KW"/>
</dbReference>
<dbReference type="PROSITE" id="PS51903">
    <property type="entry name" value="CLP_R"/>
    <property type="match status" value="1"/>
</dbReference>
<dbReference type="InterPro" id="IPR003959">
    <property type="entry name" value="ATPase_AAA_core"/>
</dbReference>
<dbReference type="GO" id="GO:0005737">
    <property type="term" value="C:cytoplasm"/>
    <property type="evidence" value="ECO:0007669"/>
    <property type="project" value="UniProtKB-SubCell"/>
</dbReference>
<dbReference type="Pfam" id="PF17871">
    <property type="entry name" value="AAA_lid_9"/>
    <property type="match status" value="1"/>
</dbReference>
<dbReference type="Gene3D" id="1.10.1780.10">
    <property type="entry name" value="Clp, N-terminal domain"/>
    <property type="match status" value="1"/>
</dbReference>
<feature type="coiled-coil region" evidence="11">
    <location>
        <begin position="90"/>
        <end position="117"/>
    </location>
</feature>
<dbReference type="SUPFAM" id="SSF52540">
    <property type="entry name" value="P-loop containing nucleoside triphosphate hydrolases"/>
    <property type="match status" value="2"/>
</dbReference>
<dbReference type="InterPro" id="IPR004176">
    <property type="entry name" value="Clp_R_N"/>
</dbReference>
<dbReference type="Pfam" id="PF02861">
    <property type="entry name" value="Clp_N"/>
    <property type="match status" value="1"/>
</dbReference>
<keyword evidence="7 10" id="KW-0143">Chaperone</keyword>
<keyword evidence="13" id="KW-0378">Hydrolase</keyword>
<evidence type="ECO:0000259" key="12">
    <source>
        <dbReference type="PROSITE" id="PS51903"/>
    </source>
</evidence>
<evidence type="ECO:0000256" key="11">
    <source>
        <dbReference type="RuleBase" id="RU362034"/>
    </source>
</evidence>
<dbReference type="SMART" id="SM01086">
    <property type="entry name" value="ClpB_D2-small"/>
    <property type="match status" value="1"/>
</dbReference>
<keyword evidence="13" id="KW-0645">Protease</keyword>
<comment type="subunit">
    <text evidence="8">Homohexamer. The oligomerization is ATP-dependent.</text>
</comment>
<dbReference type="GO" id="GO:0042026">
    <property type="term" value="P:protein refolding"/>
    <property type="evidence" value="ECO:0007669"/>
    <property type="project" value="UniProtKB-UniRule"/>
</dbReference>
<gene>
    <name evidence="11" type="primary">clpB</name>
    <name evidence="13" type="ORF">SAMN05216191_102252</name>
</gene>
<keyword evidence="11" id="KW-0963">Cytoplasm</keyword>
<dbReference type="PROSITE" id="PS00870">
    <property type="entry name" value="CLPAB_1"/>
    <property type="match status" value="1"/>
</dbReference>
<dbReference type="Proteomes" id="UP000182783">
    <property type="component" value="Unassembled WGS sequence"/>
</dbReference>
<evidence type="ECO:0000313" key="13">
    <source>
        <dbReference type="EMBL" id="SDL30226.1"/>
    </source>
</evidence>
<keyword evidence="4 10" id="KW-0547">Nucleotide-binding</keyword>
<dbReference type="SUPFAM" id="SSF81923">
    <property type="entry name" value="Double Clp-N motif"/>
    <property type="match status" value="1"/>
</dbReference>
<dbReference type="InterPro" id="IPR003593">
    <property type="entry name" value="AAA+_ATPase"/>
</dbReference>
<dbReference type="Gene3D" id="1.10.8.60">
    <property type="match status" value="1"/>
</dbReference>
<dbReference type="Pfam" id="PF10431">
    <property type="entry name" value="ClpB_D2-small"/>
    <property type="match status" value="1"/>
</dbReference>
<dbReference type="PANTHER" id="PTHR11638:SF18">
    <property type="entry name" value="HEAT SHOCK PROTEIN 104"/>
    <property type="match status" value="1"/>
</dbReference>
<feature type="coiled-coil region" evidence="11">
    <location>
        <begin position="422"/>
        <end position="536"/>
    </location>
</feature>
<evidence type="ECO:0000313" key="14">
    <source>
        <dbReference type="Proteomes" id="UP000182783"/>
    </source>
</evidence>
<comment type="subunit">
    <text evidence="11">Homohexamer; The oligomerization is ATP-dependent.</text>
</comment>
<dbReference type="CDD" id="cd00009">
    <property type="entry name" value="AAA"/>
    <property type="match status" value="1"/>
</dbReference>
<evidence type="ECO:0000256" key="8">
    <source>
        <dbReference type="ARBA" id="ARBA00026057"/>
    </source>
</evidence>
<dbReference type="InterPro" id="IPR028299">
    <property type="entry name" value="ClpA/B_CS2"/>
</dbReference>
<comment type="function">
    <text evidence="11">Part of a stress-induced multi-chaperone system, it is involved in the recovery of the cell from heat-induced damage, in cooperation with DnaK, DnaJ and GrpE.</text>
</comment>
<dbReference type="EMBL" id="FNGM01000002">
    <property type="protein sequence ID" value="SDL30226.1"/>
    <property type="molecule type" value="Genomic_DNA"/>
</dbReference>
<dbReference type="FunFam" id="3.40.50.300:FF:000010">
    <property type="entry name" value="Chaperone clpB 1, putative"/>
    <property type="match status" value="1"/>
</dbReference>
<dbReference type="Pfam" id="PF07724">
    <property type="entry name" value="AAA_2"/>
    <property type="match status" value="1"/>
</dbReference>
<dbReference type="GO" id="GO:0034605">
    <property type="term" value="P:cellular response to heat"/>
    <property type="evidence" value="ECO:0007669"/>
    <property type="project" value="TreeGrafter"/>
</dbReference>
<keyword evidence="6 11" id="KW-0175">Coiled coil</keyword>
<evidence type="ECO:0000256" key="2">
    <source>
        <dbReference type="ARBA" id="ARBA00008675"/>
    </source>
</evidence>
<dbReference type="GO" id="GO:0005524">
    <property type="term" value="F:ATP binding"/>
    <property type="evidence" value="ECO:0007669"/>
    <property type="project" value="UniProtKB-UniRule"/>
</dbReference>
<feature type="domain" description="Clp R" evidence="12">
    <location>
        <begin position="6"/>
        <end position="156"/>
    </location>
</feature>
<dbReference type="PANTHER" id="PTHR11638">
    <property type="entry name" value="ATP-DEPENDENT CLP PROTEASE"/>
    <property type="match status" value="1"/>
</dbReference>
<dbReference type="NCBIfam" id="TIGR03346">
    <property type="entry name" value="chaperone_ClpB"/>
    <property type="match status" value="1"/>
</dbReference>
<dbReference type="SMART" id="SM00382">
    <property type="entry name" value="AAA"/>
    <property type="match status" value="2"/>
</dbReference>
<protein>
    <recommendedName>
        <fullName evidence="11">Chaperone protein ClpB</fullName>
    </recommendedName>
</protein>
<dbReference type="GO" id="GO:0006508">
    <property type="term" value="P:proteolysis"/>
    <property type="evidence" value="ECO:0007669"/>
    <property type="project" value="UniProtKB-KW"/>
</dbReference>
<dbReference type="FunFam" id="3.40.50.300:FF:000120">
    <property type="entry name" value="ATP-dependent chaperone ClpB"/>
    <property type="match status" value="1"/>
</dbReference>
<evidence type="ECO:0000256" key="7">
    <source>
        <dbReference type="ARBA" id="ARBA00023186"/>
    </source>
</evidence>
<evidence type="ECO:0000256" key="9">
    <source>
        <dbReference type="PROSITE-ProRule" id="PRU01251"/>
    </source>
</evidence>
<dbReference type="InterPro" id="IPR019489">
    <property type="entry name" value="Clp_ATPase_C"/>
</dbReference>
<keyword evidence="11" id="KW-0346">Stress response</keyword>
<evidence type="ECO:0000256" key="1">
    <source>
        <dbReference type="ARBA" id="ARBA00004496"/>
    </source>
</evidence>
<evidence type="ECO:0000256" key="10">
    <source>
        <dbReference type="RuleBase" id="RU004432"/>
    </source>
</evidence>
<name>A0A1G9IYY1_9BACL</name>
<dbReference type="InterPro" id="IPR001270">
    <property type="entry name" value="ClpA/B"/>
</dbReference>
<dbReference type="InterPro" id="IPR018368">
    <property type="entry name" value="ClpA/B_CS1"/>
</dbReference>
<dbReference type="InterPro" id="IPR041546">
    <property type="entry name" value="ClpA/ClpB_AAA_lid"/>
</dbReference>
<reference evidence="13 14" key="1">
    <citation type="submission" date="2016-10" db="EMBL/GenBank/DDBJ databases">
        <authorList>
            <person name="de Groot N.N."/>
        </authorList>
    </citation>
    <scope>NUCLEOTIDE SEQUENCE [LARGE SCALE GENOMIC DNA]</scope>
    <source>
        <strain evidence="13 14">CGMCC 1.10239</strain>
    </source>
</reference>
<dbReference type="PRINTS" id="PR00300">
    <property type="entry name" value="CLPPROTEASEA"/>
</dbReference>
<accession>A0A1G9IYY1</accession>